<dbReference type="SMART" id="SM00563">
    <property type="entry name" value="PlsC"/>
    <property type="match status" value="1"/>
</dbReference>
<dbReference type="WBParaSite" id="Minc3s01324g22792">
    <property type="protein sequence ID" value="Minc3s01324g22792"/>
    <property type="gene ID" value="Minc3s01324g22792"/>
</dbReference>
<dbReference type="CDD" id="cd07990">
    <property type="entry name" value="LPLAT_LCLAT1-like"/>
    <property type="match status" value="1"/>
</dbReference>
<keyword evidence="1" id="KW-0812">Transmembrane</keyword>
<keyword evidence="3" id="KW-1185">Reference proteome</keyword>
<dbReference type="GO" id="GO:0036149">
    <property type="term" value="P:phosphatidylinositol acyl-chain remodeling"/>
    <property type="evidence" value="ECO:0007669"/>
    <property type="project" value="TreeGrafter"/>
</dbReference>
<sequence length="290" mass="34461">MITIFGMHRELRSLMDRAITFWMLIPLFFLHFIFRVKVKAIGDEIRLDEPSILILNHRTRLDWFYFWLVLWRMNPWLMTRNRIALKELLRHAPGAGFGMQGLLYVFLKRDFEIDSARMARAVDYYADMGQPYQILMFPEGTDKTAHTSAQSDRYADREGLPRLKHLLYPRTAGFVHLVQKMRQRNYLTSVYDVTVAYPCKEIVQNEAEMLFRGKLSSQVHYAIRRFDQNELPKMDDELHEWLLKHKKHLLDSLLIVIVGGMETIHIKIKGFLILRQGLYHNNVFDYPTNQ</sequence>
<reference evidence="4" key="1">
    <citation type="submission" date="2022-11" db="UniProtKB">
        <authorList>
            <consortium name="WormBaseParasite"/>
        </authorList>
    </citation>
    <scope>IDENTIFICATION</scope>
</reference>
<evidence type="ECO:0000259" key="2">
    <source>
        <dbReference type="SMART" id="SM00563"/>
    </source>
</evidence>
<organism evidence="3 4">
    <name type="scientific">Meloidogyne incognita</name>
    <name type="common">Southern root-knot nematode worm</name>
    <name type="synonym">Oxyuris incognita</name>
    <dbReference type="NCBI Taxonomy" id="6306"/>
    <lineage>
        <taxon>Eukaryota</taxon>
        <taxon>Metazoa</taxon>
        <taxon>Ecdysozoa</taxon>
        <taxon>Nematoda</taxon>
        <taxon>Chromadorea</taxon>
        <taxon>Rhabditida</taxon>
        <taxon>Tylenchina</taxon>
        <taxon>Tylenchomorpha</taxon>
        <taxon>Tylenchoidea</taxon>
        <taxon>Meloidogynidae</taxon>
        <taxon>Meloidogyninae</taxon>
        <taxon>Meloidogyne</taxon>
        <taxon>Meloidogyne incognita group</taxon>
    </lineage>
</organism>
<dbReference type="PANTHER" id="PTHR10983">
    <property type="entry name" value="1-ACYLGLYCEROL-3-PHOSPHATE ACYLTRANSFERASE-RELATED"/>
    <property type="match status" value="1"/>
</dbReference>
<feature type="domain" description="Phospholipid/glycerol acyltransferase" evidence="2">
    <location>
        <begin position="51"/>
        <end position="175"/>
    </location>
</feature>
<keyword evidence="1" id="KW-1133">Transmembrane helix</keyword>
<evidence type="ECO:0000313" key="4">
    <source>
        <dbReference type="WBParaSite" id="Minc3s01324g22792"/>
    </source>
</evidence>
<dbReference type="GO" id="GO:0005783">
    <property type="term" value="C:endoplasmic reticulum"/>
    <property type="evidence" value="ECO:0007669"/>
    <property type="project" value="TreeGrafter"/>
</dbReference>
<accession>A0A914M822</accession>
<dbReference type="InterPro" id="IPR002123">
    <property type="entry name" value="Plipid/glycerol_acylTrfase"/>
</dbReference>
<dbReference type="PANTHER" id="PTHR10983:SF20">
    <property type="entry name" value="LYSOPHOSPHATIDYLINOSITOL ACYLTRANSFERASE 10"/>
    <property type="match status" value="1"/>
</dbReference>
<proteinExistence type="predicted"/>
<dbReference type="Pfam" id="PF01553">
    <property type="entry name" value="Acyltransferase"/>
    <property type="match status" value="1"/>
</dbReference>
<name>A0A914M822_MELIC</name>
<protein>
    <submittedName>
        <fullName evidence="4">Phospholipid/glycerol acyltransferase domain-containing protein</fullName>
    </submittedName>
</protein>
<feature type="transmembrane region" description="Helical" evidence="1">
    <location>
        <begin position="19"/>
        <end position="36"/>
    </location>
</feature>
<evidence type="ECO:0000313" key="3">
    <source>
        <dbReference type="Proteomes" id="UP000887563"/>
    </source>
</evidence>
<dbReference type="SUPFAM" id="SSF69593">
    <property type="entry name" value="Glycerol-3-phosphate (1)-acyltransferase"/>
    <property type="match status" value="1"/>
</dbReference>
<keyword evidence="1" id="KW-0472">Membrane</keyword>
<dbReference type="AlphaFoldDB" id="A0A914M822"/>
<evidence type="ECO:0000256" key="1">
    <source>
        <dbReference type="SAM" id="Phobius"/>
    </source>
</evidence>
<dbReference type="Proteomes" id="UP000887563">
    <property type="component" value="Unplaced"/>
</dbReference>
<dbReference type="GO" id="GO:0016746">
    <property type="term" value="F:acyltransferase activity"/>
    <property type="evidence" value="ECO:0007669"/>
    <property type="project" value="InterPro"/>
</dbReference>